<name>A0A5M9I5J3_9FIRM</name>
<evidence type="ECO:0000313" key="2">
    <source>
        <dbReference type="Proteomes" id="UP000322025"/>
    </source>
</evidence>
<keyword evidence="2" id="KW-1185">Reference proteome</keyword>
<dbReference type="EMBL" id="VMSO01000001">
    <property type="protein sequence ID" value="KAA8502852.1"/>
    <property type="molecule type" value="Genomic_DNA"/>
</dbReference>
<proteinExistence type="predicted"/>
<reference evidence="1" key="1">
    <citation type="submission" date="2019-07" db="EMBL/GenBank/DDBJ databases">
        <authorList>
            <person name="Wongkuna S."/>
            <person name="Scaria J."/>
        </authorList>
    </citation>
    <scope>NUCLEOTIDE SEQUENCE [LARGE SCALE GENOMIC DNA]</scope>
    <source>
        <strain evidence="1">SW178</strain>
    </source>
</reference>
<dbReference type="Proteomes" id="UP000322025">
    <property type="component" value="Unassembled WGS sequence"/>
</dbReference>
<evidence type="ECO:0000313" key="1">
    <source>
        <dbReference type="EMBL" id="KAA8502852.1"/>
    </source>
</evidence>
<dbReference type="OrthoDB" id="6638171at2"/>
<comment type="caution">
    <text evidence="1">The sequence shown here is derived from an EMBL/GenBank/DDBJ whole genome shotgun (WGS) entry which is preliminary data.</text>
</comment>
<accession>A0A5M9I5J3</accession>
<gene>
    <name evidence="1" type="ORF">FNY66_00895</name>
</gene>
<sequence>MAKHEFGIMTDAPQSGKRYDEYEPRKYDCISVDDDYVEGIAEKLGFIDFYWHTLSIKEKGLAYYGISLIPPCSLKAFIDVIDDIPELYELKGLLEKALSQNKWVIHYGL</sequence>
<dbReference type="RefSeq" id="WP_150310016.1">
    <property type="nucleotide sequence ID" value="NZ_VMSO01000001.1"/>
</dbReference>
<organism evidence="1 2">
    <name type="scientific">Mediterraneibacter catenae</name>
    <dbReference type="NCBI Taxonomy" id="2594882"/>
    <lineage>
        <taxon>Bacteria</taxon>
        <taxon>Bacillati</taxon>
        <taxon>Bacillota</taxon>
        <taxon>Clostridia</taxon>
        <taxon>Lachnospirales</taxon>
        <taxon>Lachnospiraceae</taxon>
        <taxon>Mediterraneibacter</taxon>
    </lineage>
</organism>
<protein>
    <submittedName>
        <fullName evidence="1">Uncharacterized protein</fullName>
    </submittedName>
</protein>
<dbReference type="AlphaFoldDB" id="A0A5M9I5J3"/>